<keyword evidence="1" id="KW-0678">Repressor</keyword>
<dbReference type="Gene3D" id="1.10.357.10">
    <property type="entry name" value="Tetracycline Repressor, domain 2"/>
    <property type="match status" value="1"/>
</dbReference>
<evidence type="ECO:0000256" key="4">
    <source>
        <dbReference type="ARBA" id="ARBA00023163"/>
    </source>
</evidence>
<keyword evidence="2" id="KW-0805">Transcription regulation</keyword>
<dbReference type="Pfam" id="PF00440">
    <property type="entry name" value="TetR_N"/>
    <property type="match status" value="1"/>
</dbReference>
<dbReference type="InterPro" id="IPR039538">
    <property type="entry name" value="BetI_C"/>
</dbReference>
<dbReference type="InterPro" id="IPR050109">
    <property type="entry name" value="HTH-type_TetR-like_transc_reg"/>
</dbReference>
<dbReference type="RefSeq" id="WP_152217100.1">
    <property type="nucleotide sequence ID" value="NZ_WESC01000014.1"/>
</dbReference>
<dbReference type="AlphaFoldDB" id="A0A6N6VJB4"/>
<dbReference type="Proteomes" id="UP000468901">
    <property type="component" value="Unassembled WGS sequence"/>
</dbReference>
<dbReference type="GO" id="GO:0003700">
    <property type="term" value="F:DNA-binding transcription factor activity"/>
    <property type="evidence" value="ECO:0007669"/>
    <property type="project" value="TreeGrafter"/>
</dbReference>
<dbReference type="InterPro" id="IPR001647">
    <property type="entry name" value="HTH_TetR"/>
</dbReference>
<keyword evidence="4" id="KW-0804">Transcription</keyword>
<gene>
    <name evidence="7" type="ORF">F2P47_14525</name>
</gene>
<comment type="caution">
    <text evidence="7">The sequence shown here is derived from an EMBL/GenBank/DDBJ whole genome shotgun (WGS) entry which is preliminary data.</text>
</comment>
<keyword evidence="8" id="KW-1185">Reference proteome</keyword>
<evidence type="ECO:0000259" key="6">
    <source>
        <dbReference type="PROSITE" id="PS50977"/>
    </source>
</evidence>
<dbReference type="PANTHER" id="PTHR30055">
    <property type="entry name" value="HTH-TYPE TRANSCRIPTIONAL REGULATOR RUTR"/>
    <property type="match status" value="1"/>
</dbReference>
<dbReference type="PROSITE" id="PS50977">
    <property type="entry name" value="HTH_TETR_2"/>
    <property type="match status" value="1"/>
</dbReference>
<protein>
    <submittedName>
        <fullName evidence="7">TetR family transcriptional regulator</fullName>
    </submittedName>
</protein>
<evidence type="ECO:0000256" key="5">
    <source>
        <dbReference type="PROSITE-ProRule" id="PRU00335"/>
    </source>
</evidence>
<proteinExistence type="predicted"/>
<keyword evidence="3 5" id="KW-0238">DNA-binding</keyword>
<sequence length="211" mass="22874">MSLETEKHAPARRTQAERRAQSDRSLLLAAAELIAEEGFQAATFEKVGARAGYSRGLASQRFGSKDGLIEALIDYLHDRSDELAAGHHIENLSGLEAILASVDVYLRNLEEEQAVRSYFVALAGSVATLSRLRTAFAASHQRAKERFRTLIEKGQRDGTVALDLVAETSALMVGSLLLGISTQCLIDPTTDLPSVREAALNTLRRSLGAPK</sequence>
<evidence type="ECO:0000313" key="8">
    <source>
        <dbReference type="Proteomes" id="UP000468901"/>
    </source>
</evidence>
<feature type="domain" description="HTH tetR-type" evidence="6">
    <location>
        <begin position="20"/>
        <end position="80"/>
    </location>
</feature>
<dbReference type="EMBL" id="WESC01000014">
    <property type="protein sequence ID" value="KAB7739009.1"/>
    <property type="molecule type" value="Genomic_DNA"/>
</dbReference>
<organism evidence="7 8">
    <name type="scientific">Parvibaculum sedimenti</name>
    <dbReference type="NCBI Taxonomy" id="2608632"/>
    <lineage>
        <taxon>Bacteria</taxon>
        <taxon>Pseudomonadati</taxon>
        <taxon>Pseudomonadota</taxon>
        <taxon>Alphaproteobacteria</taxon>
        <taxon>Hyphomicrobiales</taxon>
        <taxon>Parvibaculaceae</taxon>
        <taxon>Parvibaculum</taxon>
    </lineage>
</organism>
<dbReference type="InterPro" id="IPR009057">
    <property type="entry name" value="Homeodomain-like_sf"/>
</dbReference>
<evidence type="ECO:0000256" key="2">
    <source>
        <dbReference type="ARBA" id="ARBA00023015"/>
    </source>
</evidence>
<dbReference type="PANTHER" id="PTHR30055:SF234">
    <property type="entry name" value="HTH-TYPE TRANSCRIPTIONAL REGULATOR BETI"/>
    <property type="match status" value="1"/>
</dbReference>
<dbReference type="PRINTS" id="PR00455">
    <property type="entry name" value="HTHTETR"/>
</dbReference>
<dbReference type="Pfam" id="PF13977">
    <property type="entry name" value="TetR_C_6"/>
    <property type="match status" value="1"/>
</dbReference>
<accession>A0A6N6VJB4</accession>
<reference evidence="7 8" key="1">
    <citation type="submission" date="2019-09" db="EMBL/GenBank/DDBJ databases">
        <title>Parvibaculum sedimenti sp. nov., isolated from sediment.</title>
        <authorList>
            <person name="Wang Y."/>
        </authorList>
    </citation>
    <scope>NUCLEOTIDE SEQUENCE [LARGE SCALE GENOMIC DNA]</scope>
    <source>
        <strain evidence="7 8">HXT-9</strain>
    </source>
</reference>
<evidence type="ECO:0000256" key="1">
    <source>
        <dbReference type="ARBA" id="ARBA00022491"/>
    </source>
</evidence>
<dbReference type="SUPFAM" id="SSF48498">
    <property type="entry name" value="Tetracyclin repressor-like, C-terminal domain"/>
    <property type="match status" value="1"/>
</dbReference>
<evidence type="ECO:0000313" key="7">
    <source>
        <dbReference type="EMBL" id="KAB7739009.1"/>
    </source>
</evidence>
<dbReference type="GO" id="GO:0000976">
    <property type="term" value="F:transcription cis-regulatory region binding"/>
    <property type="evidence" value="ECO:0007669"/>
    <property type="project" value="TreeGrafter"/>
</dbReference>
<dbReference type="SUPFAM" id="SSF46689">
    <property type="entry name" value="Homeodomain-like"/>
    <property type="match status" value="1"/>
</dbReference>
<dbReference type="InterPro" id="IPR036271">
    <property type="entry name" value="Tet_transcr_reg_TetR-rel_C_sf"/>
</dbReference>
<feature type="DNA-binding region" description="H-T-H motif" evidence="5">
    <location>
        <begin position="43"/>
        <end position="62"/>
    </location>
</feature>
<evidence type="ECO:0000256" key="3">
    <source>
        <dbReference type="ARBA" id="ARBA00023125"/>
    </source>
</evidence>
<name>A0A6N6VJB4_9HYPH</name>